<evidence type="ECO:0008006" key="3">
    <source>
        <dbReference type="Google" id="ProtNLM"/>
    </source>
</evidence>
<comment type="caution">
    <text evidence="1">The sequence shown here is derived from an EMBL/GenBank/DDBJ whole genome shotgun (WGS) entry which is preliminary data.</text>
</comment>
<dbReference type="Proteomes" id="UP001157017">
    <property type="component" value="Unassembled WGS sequence"/>
</dbReference>
<evidence type="ECO:0000313" key="1">
    <source>
        <dbReference type="EMBL" id="GMA85133.1"/>
    </source>
</evidence>
<keyword evidence="2" id="KW-1185">Reference proteome</keyword>
<name>A0ABQ6JAE1_9ACTN</name>
<gene>
    <name evidence="1" type="ORF">GCM10025868_03830</name>
</gene>
<dbReference type="EMBL" id="BSUZ01000001">
    <property type="protein sequence ID" value="GMA85133.1"/>
    <property type="molecule type" value="Genomic_DNA"/>
</dbReference>
<sequence length="68" mass="6905">MTVAAGRYLVGTNDVGKASNSVTVKTTNVVDSAHWCLALQNTAGSTQVWKYSARSGLGSGDCAAADVA</sequence>
<organism evidence="1 2">
    <name type="scientific">Angustibacter aerolatus</name>
    <dbReference type="NCBI Taxonomy" id="1162965"/>
    <lineage>
        <taxon>Bacteria</taxon>
        <taxon>Bacillati</taxon>
        <taxon>Actinomycetota</taxon>
        <taxon>Actinomycetes</taxon>
        <taxon>Kineosporiales</taxon>
        <taxon>Kineosporiaceae</taxon>
    </lineage>
</organism>
<protein>
    <recommendedName>
        <fullName evidence="3">Ricin B lectin domain-containing protein</fullName>
    </recommendedName>
</protein>
<reference evidence="2" key="1">
    <citation type="journal article" date="2019" name="Int. J. Syst. Evol. Microbiol.">
        <title>The Global Catalogue of Microorganisms (GCM) 10K type strain sequencing project: providing services to taxonomists for standard genome sequencing and annotation.</title>
        <authorList>
            <consortium name="The Broad Institute Genomics Platform"/>
            <consortium name="The Broad Institute Genome Sequencing Center for Infectious Disease"/>
            <person name="Wu L."/>
            <person name="Ma J."/>
        </authorList>
    </citation>
    <scope>NUCLEOTIDE SEQUENCE [LARGE SCALE GENOMIC DNA]</scope>
    <source>
        <strain evidence="2">NBRC 108730</strain>
    </source>
</reference>
<evidence type="ECO:0000313" key="2">
    <source>
        <dbReference type="Proteomes" id="UP001157017"/>
    </source>
</evidence>
<accession>A0ABQ6JAE1</accession>
<proteinExistence type="predicted"/>